<comment type="caution">
    <text evidence="1">The sequence shown here is derived from an EMBL/GenBank/DDBJ whole genome shotgun (WGS) entry which is preliminary data.</text>
</comment>
<reference evidence="1 2" key="1">
    <citation type="journal article" date="2021" name="Front. Genet.">
        <title>Chromosome-Level Genome Assembly Reveals Significant Gene Expansion in the Toll and IMD Signaling Pathways of Dendrolimus kikuchii.</title>
        <authorList>
            <person name="Zhou J."/>
            <person name="Wu P."/>
            <person name="Xiong Z."/>
            <person name="Liu N."/>
            <person name="Zhao N."/>
            <person name="Ji M."/>
            <person name="Qiu Y."/>
            <person name="Yang B."/>
        </authorList>
    </citation>
    <scope>NUCLEOTIDE SEQUENCE [LARGE SCALE GENOMIC DNA]</scope>
    <source>
        <strain evidence="1">Ann1</strain>
    </source>
</reference>
<accession>A0ACC1CKX7</accession>
<name>A0ACC1CKX7_9NEOP</name>
<protein>
    <submittedName>
        <fullName evidence="1">Uncharacterized protein</fullName>
    </submittedName>
</protein>
<keyword evidence="2" id="KW-1185">Reference proteome</keyword>
<dbReference type="EMBL" id="CM034408">
    <property type="protein sequence ID" value="KAJ0172165.1"/>
    <property type="molecule type" value="Genomic_DNA"/>
</dbReference>
<gene>
    <name evidence="1" type="ORF">K1T71_012138</name>
</gene>
<dbReference type="Proteomes" id="UP000824533">
    <property type="component" value="Linkage Group LG22"/>
</dbReference>
<sequence length="261" mass="30227">MTQPSDKSCCGLKLRSLCFMIGYMHLVSSVLDIACHLLTVAIVTDGFQCDVNYDRFNFVSWTWAEPVLLILNLGTHGFYPFPRIFRHQYNVYVEYMSISVEPKCYPGMLHVYLVDILNFLINLIWLRIVISYIGALHKKNPDPMRMFFSLSVVKLVMQIMYFTYQPHYYDSFAVETYWFLKIIDIAIAAIFLVIVLKYTKSLKAEKIAADIEKPPPYIECLINGNFQSSGVYVGGEKYTKEVTEVKTEEDKEKRPDNVTVN</sequence>
<evidence type="ECO:0000313" key="1">
    <source>
        <dbReference type="EMBL" id="KAJ0172165.1"/>
    </source>
</evidence>
<evidence type="ECO:0000313" key="2">
    <source>
        <dbReference type="Proteomes" id="UP000824533"/>
    </source>
</evidence>
<organism evidence="1 2">
    <name type="scientific">Dendrolimus kikuchii</name>
    <dbReference type="NCBI Taxonomy" id="765133"/>
    <lineage>
        <taxon>Eukaryota</taxon>
        <taxon>Metazoa</taxon>
        <taxon>Ecdysozoa</taxon>
        <taxon>Arthropoda</taxon>
        <taxon>Hexapoda</taxon>
        <taxon>Insecta</taxon>
        <taxon>Pterygota</taxon>
        <taxon>Neoptera</taxon>
        <taxon>Endopterygota</taxon>
        <taxon>Lepidoptera</taxon>
        <taxon>Glossata</taxon>
        <taxon>Ditrysia</taxon>
        <taxon>Bombycoidea</taxon>
        <taxon>Lasiocampidae</taxon>
        <taxon>Dendrolimus</taxon>
    </lineage>
</organism>
<proteinExistence type="predicted"/>